<accession>A0A2N9B991</accession>
<dbReference type="AlphaFoldDB" id="A0A2N9B991"/>
<feature type="transmembrane region" description="Helical" evidence="2">
    <location>
        <begin position="37"/>
        <end position="59"/>
    </location>
</feature>
<evidence type="ECO:0000256" key="2">
    <source>
        <dbReference type="SAM" id="Phobius"/>
    </source>
</evidence>
<keyword evidence="2" id="KW-1133">Transmembrane helix</keyword>
<keyword evidence="2" id="KW-0472">Membrane</keyword>
<dbReference type="Proteomes" id="UP000235464">
    <property type="component" value="Chromosome I"/>
</dbReference>
<organism evidence="3 4">
    <name type="scientific">Streptomyces chartreusis NRRL 3882</name>
    <dbReference type="NCBI Taxonomy" id="1079985"/>
    <lineage>
        <taxon>Bacteria</taxon>
        <taxon>Bacillati</taxon>
        <taxon>Actinomycetota</taxon>
        <taxon>Actinomycetes</taxon>
        <taxon>Kitasatosporales</taxon>
        <taxon>Streptomycetaceae</taxon>
        <taxon>Streptomyces</taxon>
    </lineage>
</organism>
<evidence type="ECO:0000313" key="4">
    <source>
        <dbReference type="Proteomes" id="UP000235464"/>
    </source>
</evidence>
<reference evidence="4" key="1">
    <citation type="submission" date="2017-11" db="EMBL/GenBank/DDBJ databases">
        <authorList>
            <person name="Wibberg D."/>
        </authorList>
    </citation>
    <scope>NUCLEOTIDE SEQUENCE [LARGE SCALE GENOMIC DNA]</scope>
</reference>
<evidence type="ECO:0000256" key="1">
    <source>
        <dbReference type="SAM" id="MobiDB-lite"/>
    </source>
</evidence>
<keyword evidence="4" id="KW-1185">Reference proteome</keyword>
<feature type="transmembrane region" description="Helical" evidence="2">
    <location>
        <begin position="79"/>
        <end position="102"/>
    </location>
</feature>
<gene>
    <name evidence="3" type="ORF">SCNRRL3882_3369</name>
</gene>
<keyword evidence="2" id="KW-0812">Transmembrane</keyword>
<protein>
    <submittedName>
        <fullName evidence="3">Uncharacterized protein</fullName>
    </submittedName>
</protein>
<feature type="region of interest" description="Disordered" evidence="1">
    <location>
        <begin position="192"/>
        <end position="221"/>
    </location>
</feature>
<evidence type="ECO:0000313" key="3">
    <source>
        <dbReference type="EMBL" id="SOR79910.1"/>
    </source>
</evidence>
<proteinExistence type="predicted"/>
<dbReference type="RefSeq" id="WP_029181415.1">
    <property type="nucleotide sequence ID" value="NZ_LT962942.1"/>
</dbReference>
<feature type="transmembrane region" description="Helical" evidence="2">
    <location>
        <begin position="165"/>
        <end position="186"/>
    </location>
</feature>
<feature type="transmembrane region" description="Helical" evidence="2">
    <location>
        <begin position="114"/>
        <end position="135"/>
    </location>
</feature>
<dbReference type="OrthoDB" id="4243285at2"/>
<dbReference type="EMBL" id="LT963352">
    <property type="protein sequence ID" value="SOR79910.1"/>
    <property type="molecule type" value="Genomic_DNA"/>
</dbReference>
<sequence>MSGSSAKPKRREAAKAALRYKHRPGRPAAGRLKKPDWGCAVGCAVIPGVFVLLTPLYFFDMYWGDDLWSGFAAAWPRGAYAFAATVGALVPLVFLAWAWPLTRMNWKKSKPRSLAWAAASLPGLAAGYLVAGVIVGTTRPKRRRDWDYDCYSEGGPCWVHVHYPWLWAVGLVATLAAAALLVTLLVRYSGRSSATAPSTSEPEDDPTPRSPSGTGGRRPPG</sequence>
<name>A0A2N9B991_STRCX</name>